<proteinExistence type="predicted"/>
<keyword evidence="1" id="KW-1133">Transmembrane helix</keyword>
<evidence type="ECO:0000256" key="1">
    <source>
        <dbReference type="SAM" id="Phobius"/>
    </source>
</evidence>
<comment type="caution">
    <text evidence="2">The sequence shown here is derived from an EMBL/GenBank/DDBJ whole genome shotgun (WGS) entry which is preliminary data.</text>
</comment>
<feature type="transmembrane region" description="Helical" evidence="1">
    <location>
        <begin position="12"/>
        <end position="30"/>
    </location>
</feature>
<sequence length="106" mass="11576">MCRAAARGWRRGVLAAAVGIMASQCGILALQKYCWCRATAHGWRMWSGRSARQCRHGSNAACRVQACSGPLVSWKSPCDLGSGCPSGTWQSTLRSSRPRWAHNLLE</sequence>
<dbReference type="AlphaFoldDB" id="A0A6A3KKH6"/>
<dbReference type="Proteomes" id="UP000435112">
    <property type="component" value="Unassembled WGS sequence"/>
</dbReference>
<name>A0A6A3KKH6_9STRA</name>
<reference evidence="2 3" key="1">
    <citation type="submission" date="2018-09" db="EMBL/GenBank/DDBJ databases">
        <title>Genomic investigation of the strawberry pathogen Phytophthora fragariae indicates pathogenicity is determined by transcriptional variation in three key races.</title>
        <authorList>
            <person name="Adams T.M."/>
            <person name="Armitage A.D."/>
            <person name="Sobczyk M.K."/>
            <person name="Bates H.J."/>
            <person name="Dunwell J.M."/>
            <person name="Nellist C.F."/>
            <person name="Harrison R.J."/>
        </authorList>
    </citation>
    <scope>NUCLEOTIDE SEQUENCE [LARGE SCALE GENOMIC DNA]</scope>
    <source>
        <strain evidence="2 3">SCRP324</strain>
    </source>
</reference>
<organism evidence="2 3">
    <name type="scientific">Phytophthora rubi</name>
    <dbReference type="NCBI Taxonomy" id="129364"/>
    <lineage>
        <taxon>Eukaryota</taxon>
        <taxon>Sar</taxon>
        <taxon>Stramenopiles</taxon>
        <taxon>Oomycota</taxon>
        <taxon>Peronosporomycetes</taxon>
        <taxon>Peronosporales</taxon>
        <taxon>Peronosporaceae</taxon>
        <taxon>Phytophthora</taxon>
    </lineage>
</organism>
<keyword evidence="1" id="KW-0812">Transmembrane</keyword>
<dbReference type="EMBL" id="QXFU01001299">
    <property type="protein sequence ID" value="KAE9005515.1"/>
    <property type="molecule type" value="Genomic_DNA"/>
</dbReference>
<evidence type="ECO:0000313" key="3">
    <source>
        <dbReference type="Proteomes" id="UP000435112"/>
    </source>
</evidence>
<gene>
    <name evidence="2" type="ORF">PR002_g16738</name>
</gene>
<evidence type="ECO:0000313" key="2">
    <source>
        <dbReference type="EMBL" id="KAE9005515.1"/>
    </source>
</evidence>
<keyword evidence="1" id="KW-0472">Membrane</keyword>
<protein>
    <submittedName>
        <fullName evidence="2">Uncharacterized protein</fullName>
    </submittedName>
</protein>
<accession>A0A6A3KKH6</accession>